<dbReference type="CDD" id="cd17327">
    <property type="entry name" value="MFS_FEN2_like"/>
    <property type="match status" value="1"/>
</dbReference>
<protein>
    <recommendedName>
        <fullName evidence="7">Major facilitator superfamily (MFS) profile domain-containing protein</fullName>
    </recommendedName>
</protein>
<evidence type="ECO:0000313" key="9">
    <source>
        <dbReference type="EMBL" id="CAF3710281.1"/>
    </source>
</evidence>
<feature type="transmembrane region" description="Helical" evidence="6">
    <location>
        <begin position="212"/>
        <end position="232"/>
    </location>
</feature>
<proteinExistence type="predicted"/>
<dbReference type="FunFam" id="1.20.1250.20:FF:000034">
    <property type="entry name" value="MFS general substrate transporter"/>
    <property type="match status" value="1"/>
</dbReference>
<gene>
    <name evidence="8" type="ORF">IZO911_LOCUS28497</name>
    <name evidence="9" type="ORF">KXQ929_LOCUS11686</name>
</gene>
<dbReference type="AlphaFoldDB" id="A0A814W4B7"/>
<feature type="transmembrane region" description="Helical" evidence="6">
    <location>
        <begin position="281"/>
        <end position="301"/>
    </location>
</feature>
<accession>A0A814W4B7</accession>
<comment type="subcellular location">
    <subcellularLocation>
        <location evidence="1">Membrane</location>
        <topology evidence="1">Multi-pass membrane protein</topology>
    </subcellularLocation>
</comment>
<dbReference type="InterPro" id="IPR020846">
    <property type="entry name" value="MFS_dom"/>
</dbReference>
<dbReference type="GO" id="GO:0016020">
    <property type="term" value="C:membrane"/>
    <property type="evidence" value="ECO:0007669"/>
    <property type="project" value="UniProtKB-SubCell"/>
</dbReference>
<feature type="domain" description="Major facilitator superfamily (MFS) profile" evidence="7">
    <location>
        <begin position="51"/>
        <end position="465"/>
    </location>
</feature>
<dbReference type="GO" id="GO:0022857">
    <property type="term" value="F:transmembrane transporter activity"/>
    <property type="evidence" value="ECO:0007669"/>
    <property type="project" value="InterPro"/>
</dbReference>
<keyword evidence="5 6" id="KW-0472">Membrane</keyword>
<sequence length="562" mass="63085">MTLADDNHNSIELHTIQTANVQENDIIQISEYKIPDDPHDKKLLRKLDLHLIPTMTLLYLLSYLDRVNIGQAKLDGLMESLKLSSAQYNACLSVFFITYVAFEIPSNLVLKKLRPSRWIPMIMIAWGIVMTLMGLVHSYGGLIACRLVLGAAESGLFPGAAFYLSSWYRRRELSWRISILFSAAALAGAFGGVLAFGISQMRGIGGQEGWRWIFYIEGIMTVVVGVAAFFLINDFPSDRPKFLTEEECDRTITRLQSDAGPGAGEHFSWKQVRAAFLDWKIYMFCLCYIAITEPFYSLSLFSPTIVQSLGFQSYRAQLMTTPPYVFAFMTTMTTAYFSDRYTRRAIFIMFWLIVVIIGFIILIASQNLNVKYFAVFLTAGGISPCMATCIAFISCNISPHTKRATALAFMLSVGNSGGAISGQIYRSKDGPRFILGHAINLGFCVLGLISVIILFISLRLENRRRDRLYGVVSSRNRKISVITTELKKEVVDVCGIGSEEDRRKWGYEHMSEEEIRDLGDRHATWRSPTKSVLHIAKLIRGELTALTDIQIAVPDDGYGRVG</sequence>
<keyword evidence="4 6" id="KW-1133">Transmembrane helix</keyword>
<feature type="transmembrane region" description="Helical" evidence="6">
    <location>
        <begin position="405"/>
        <end position="425"/>
    </location>
</feature>
<evidence type="ECO:0000256" key="4">
    <source>
        <dbReference type="ARBA" id="ARBA00022989"/>
    </source>
</evidence>
<dbReference type="Gene3D" id="1.20.1250.20">
    <property type="entry name" value="MFS general substrate transporter like domains"/>
    <property type="match status" value="2"/>
</dbReference>
<feature type="transmembrane region" description="Helical" evidence="6">
    <location>
        <begin position="345"/>
        <end position="366"/>
    </location>
</feature>
<evidence type="ECO:0000256" key="5">
    <source>
        <dbReference type="ARBA" id="ARBA00023136"/>
    </source>
</evidence>
<feature type="transmembrane region" description="Helical" evidence="6">
    <location>
        <begin position="372"/>
        <end position="393"/>
    </location>
</feature>
<feature type="transmembrane region" description="Helical" evidence="6">
    <location>
        <begin position="141"/>
        <end position="165"/>
    </location>
</feature>
<dbReference type="InterPro" id="IPR036259">
    <property type="entry name" value="MFS_trans_sf"/>
</dbReference>
<feature type="transmembrane region" description="Helical" evidence="6">
    <location>
        <begin position="118"/>
        <end position="135"/>
    </location>
</feature>
<dbReference type="Proteomes" id="UP000663860">
    <property type="component" value="Unassembled WGS sequence"/>
</dbReference>
<name>A0A814W4B7_9BILA</name>
<keyword evidence="3 6" id="KW-0812">Transmembrane</keyword>
<feature type="transmembrane region" description="Helical" evidence="6">
    <location>
        <begin position="437"/>
        <end position="458"/>
    </location>
</feature>
<evidence type="ECO:0000313" key="8">
    <source>
        <dbReference type="EMBL" id="CAF1199070.1"/>
    </source>
</evidence>
<evidence type="ECO:0000259" key="7">
    <source>
        <dbReference type="PROSITE" id="PS50850"/>
    </source>
</evidence>
<dbReference type="EMBL" id="CAJOBB010000583">
    <property type="protein sequence ID" value="CAF3710281.1"/>
    <property type="molecule type" value="Genomic_DNA"/>
</dbReference>
<dbReference type="PANTHER" id="PTHR43791">
    <property type="entry name" value="PERMEASE-RELATED"/>
    <property type="match status" value="1"/>
</dbReference>
<dbReference type="SUPFAM" id="SSF103473">
    <property type="entry name" value="MFS general substrate transporter"/>
    <property type="match status" value="1"/>
</dbReference>
<comment type="caution">
    <text evidence="8">The sequence shown here is derived from an EMBL/GenBank/DDBJ whole genome shotgun (WGS) entry which is preliminary data.</text>
</comment>
<keyword evidence="2" id="KW-0813">Transport</keyword>
<feature type="transmembrane region" description="Helical" evidence="6">
    <location>
        <begin position="177"/>
        <end position="200"/>
    </location>
</feature>
<evidence type="ECO:0000256" key="2">
    <source>
        <dbReference type="ARBA" id="ARBA00022448"/>
    </source>
</evidence>
<evidence type="ECO:0000256" key="1">
    <source>
        <dbReference type="ARBA" id="ARBA00004141"/>
    </source>
</evidence>
<evidence type="ECO:0000313" key="10">
    <source>
        <dbReference type="Proteomes" id="UP000663860"/>
    </source>
</evidence>
<organism evidence="8 10">
    <name type="scientific">Adineta steineri</name>
    <dbReference type="NCBI Taxonomy" id="433720"/>
    <lineage>
        <taxon>Eukaryota</taxon>
        <taxon>Metazoa</taxon>
        <taxon>Spiralia</taxon>
        <taxon>Gnathifera</taxon>
        <taxon>Rotifera</taxon>
        <taxon>Eurotatoria</taxon>
        <taxon>Bdelloidea</taxon>
        <taxon>Adinetida</taxon>
        <taxon>Adinetidae</taxon>
        <taxon>Adineta</taxon>
    </lineage>
</organism>
<dbReference type="PROSITE" id="PS50850">
    <property type="entry name" value="MFS"/>
    <property type="match status" value="1"/>
</dbReference>
<feature type="transmembrane region" description="Helical" evidence="6">
    <location>
        <begin position="321"/>
        <end position="338"/>
    </location>
</feature>
<evidence type="ECO:0000256" key="6">
    <source>
        <dbReference type="SAM" id="Phobius"/>
    </source>
</evidence>
<dbReference type="PANTHER" id="PTHR43791:SF19">
    <property type="entry name" value="TRANSPORTER, PUTATIVE (AFU_ORTHOLOGUE AFUA_1G01812)-RELATED"/>
    <property type="match status" value="1"/>
</dbReference>
<dbReference type="InterPro" id="IPR011701">
    <property type="entry name" value="MFS"/>
</dbReference>
<dbReference type="Proteomes" id="UP000663868">
    <property type="component" value="Unassembled WGS sequence"/>
</dbReference>
<reference evidence="8" key="1">
    <citation type="submission" date="2021-02" db="EMBL/GenBank/DDBJ databases">
        <authorList>
            <person name="Nowell W R."/>
        </authorList>
    </citation>
    <scope>NUCLEOTIDE SEQUENCE</scope>
</reference>
<evidence type="ECO:0000256" key="3">
    <source>
        <dbReference type="ARBA" id="ARBA00022692"/>
    </source>
</evidence>
<dbReference type="Pfam" id="PF07690">
    <property type="entry name" value="MFS_1"/>
    <property type="match status" value="1"/>
</dbReference>
<dbReference type="EMBL" id="CAJNOE010000405">
    <property type="protein sequence ID" value="CAF1199070.1"/>
    <property type="molecule type" value="Genomic_DNA"/>
</dbReference>
<dbReference type="FunFam" id="1.20.1250.20:FF:000068">
    <property type="entry name" value="MFS general substrate transporter"/>
    <property type="match status" value="1"/>
</dbReference>